<gene>
    <name evidence="1" type="ORF">ENL47_04310</name>
</gene>
<organism evidence="1">
    <name type="scientific">Ignisphaera aggregans</name>
    <dbReference type="NCBI Taxonomy" id="334771"/>
    <lineage>
        <taxon>Archaea</taxon>
        <taxon>Thermoproteota</taxon>
        <taxon>Thermoprotei</taxon>
        <taxon>Desulfurococcales</taxon>
        <taxon>Desulfurococcaceae</taxon>
        <taxon>Ignisphaera</taxon>
    </lineage>
</organism>
<name>A0A7C5YZ99_9CREN</name>
<dbReference type="AlphaFoldDB" id="A0A7C5YZ99"/>
<sequence length="376" mass="42457">MEINNPNISNISKSSRKEVKKEFKLLKIFHGGQSVGTLPLTIQVLDKYGMRIDSDGVIDVGNALGKIAVADGDYTVVTWAKNEMSVPAYHVYYPAGRRARQAYENIVNKIKSEAQDVELQQLFNDLRIGEWSLVVLQCAISGIGYVQVRRVIENYKPVKDRVGAARVAIMPSIYEKGVEDSIKFFLEEEPKSNTYAKTIVIHSDIASLVIEYLKRPALAEHIIKKKADIKSPNDIKKICGRLDFRNVDYLLQIFDIVLFVGLLQRNLKLPGKDNVKSIDPWDFYNAIPSDFTALSFVKLSRGVELHDAVFAGLTTLVPEDSLKDYVVISPSDDVIPDDKEYPPSAVFVLKELDDIAVVLVAIDRSRFREFWEKMLM</sequence>
<evidence type="ECO:0000313" key="1">
    <source>
        <dbReference type="EMBL" id="HHR96037.1"/>
    </source>
</evidence>
<accession>A0A7C5YZ99</accession>
<protein>
    <submittedName>
        <fullName evidence="1">Uncharacterized protein</fullName>
    </submittedName>
</protein>
<dbReference type="EMBL" id="DRUB01000078">
    <property type="protein sequence ID" value="HHR96037.1"/>
    <property type="molecule type" value="Genomic_DNA"/>
</dbReference>
<proteinExistence type="predicted"/>
<reference evidence="1" key="1">
    <citation type="journal article" date="2020" name="mSystems">
        <title>Genome- and Community-Level Interaction Insights into Carbon Utilization and Element Cycling Functions of Hydrothermarchaeota in Hydrothermal Sediment.</title>
        <authorList>
            <person name="Zhou Z."/>
            <person name="Liu Y."/>
            <person name="Xu W."/>
            <person name="Pan J."/>
            <person name="Luo Z.H."/>
            <person name="Li M."/>
        </authorList>
    </citation>
    <scope>NUCLEOTIDE SEQUENCE [LARGE SCALE GENOMIC DNA]</scope>
    <source>
        <strain evidence="1">SpSt-1</strain>
    </source>
</reference>
<comment type="caution">
    <text evidence="1">The sequence shown here is derived from an EMBL/GenBank/DDBJ whole genome shotgun (WGS) entry which is preliminary data.</text>
</comment>